<keyword evidence="4" id="KW-1185">Reference proteome</keyword>
<reference evidence="1 3" key="1">
    <citation type="submission" date="2019-03" db="EMBL/GenBank/DDBJ databases">
        <title>Genomic Encyclopedia of Type Strains, Phase IV (KMG-IV): sequencing the most valuable type-strain genomes for metagenomic binning, comparative biology and taxonomic classification.</title>
        <authorList>
            <person name="Goeker M."/>
        </authorList>
    </citation>
    <scope>NUCLEOTIDE SEQUENCE [LARGE SCALE GENOMIC DNA]</scope>
    <source>
        <strain evidence="1 3">DSM 28140</strain>
    </source>
</reference>
<dbReference type="RefSeq" id="WP_132966731.1">
    <property type="nucleotide sequence ID" value="NZ_LEKL01000064.1"/>
</dbReference>
<accession>A0A4R3Y9D7</accession>
<gene>
    <name evidence="1" type="ORF">EDC16_105163</name>
    <name evidence="2" type="ORF">FHQ21_08275</name>
</gene>
<dbReference type="EMBL" id="SMCP01000005">
    <property type="protein sequence ID" value="TCV87244.1"/>
    <property type="molecule type" value="Genomic_DNA"/>
</dbReference>
<sequence>MKSDNINQYSNGNVENMVAGDQHNHFYQGNNKTALSIDEREKLVQTITDLKTLATPTYWAIYNHCKAQHGHGWFKELNDEHLQQFHAMAKTLIPVALVYKNQMSDDKFRFSHSIIFKLYQFKIWILSKRKRAEK</sequence>
<evidence type="ECO:0000313" key="4">
    <source>
        <dbReference type="Proteomes" id="UP000305526"/>
    </source>
</evidence>
<comment type="caution">
    <text evidence="1">The sequence shown here is derived from an EMBL/GenBank/DDBJ whole genome shotgun (WGS) entry which is preliminary data.</text>
</comment>
<evidence type="ECO:0000313" key="2">
    <source>
        <dbReference type="EMBL" id="TNG91286.1"/>
    </source>
</evidence>
<evidence type="ECO:0000313" key="1">
    <source>
        <dbReference type="EMBL" id="TCV87244.1"/>
    </source>
</evidence>
<dbReference type="Proteomes" id="UP000305526">
    <property type="component" value="Unassembled WGS sequence"/>
</dbReference>
<dbReference type="Proteomes" id="UP000294619">
    <property type="component" value="Unassembled WGS sequence"/>
</dbReference>
<dbReference type="AlphaFoldDB" id="A0A4R3Y9D7"/>
<name>A0A4R3Y9D7_9PAST</name>
<proteinExistence type="predicted"/>
<protein>
    <submittedName>
        <fullName evidence="1">Uncharacterized protein</fullName>
    </submittedName>
</protein>
<organism evidence="1 3">
    <name type="scientific">Testudinibacter aquarius</name>
    <dbReference type="NCBI Taxonomy" id="1524974"/>
    <lineage>
        <taxon>Bacteria</taxon>
        <taxon>Pseudomonadati</taxon>
        <taxon>Pseudomonadota</taxon>
        <taxon>Gammaproteobacteria</taxon>
        <taxon>Pasteurellales</taxon>
        <taxon>Pasteurellaceae</taxon>
        <taxon>Testudinibacter</taxon>
    </lineage>
</organism>
<dbReference type="EMBL" id="VDGV01000070">
    <property type="protein sequence ID" value="TNG91286.1"/>
    <property type="molecule type" value="Genomic_DNA"/>
</dbReference>
<evidence type="ECO:0000313" key="3">
    <source>
        <dbReference type="Proteomes" id="UP000294619"/>
    </source>
</evidence>
<reference evidence="2 4" key="2">
    <citation type="submission" date="2019-05" db="EMBL/GenBank/DDBJ databases">
        <title>Pasteurellaceae isolates from reptiles.</title>
        <authorList>
            <person name="Bojesen A.M."/>
            <person name="Lund E."/>
        </authorList>
    </citation>
    <scope>NUCLEOTIDE SEQUENCE [LARGE SCALE GENOMIC DNA]</scope>
    <source>
        <strain evidence="2 4">ELNT2x</strain>
    </source>
</reference>